<dbReference type="EMBL" id="JBBPBM010000017">
    <property type="protein sequence ID" value="KAK8556811.1"/>
    <property type="molecule type" value="Genomic_DNA"/>
</dbReference>
<gene>
    <name evidence="2" type="ORF">V6N12_003205</name>
</gene>
<evidence type="ECO:0000313" key="3">
    <source>
        <dbReference type="Proteomes" id="UP001472677"/>
    </source>
</evidence>
<dbReference type="Proteomes" id="UP001472677">
    <property type="component" value="Unassembled WGS sequence"/>
</dbReference>
<dbReference type="InterPro" id="IPR044730">
    <property type="entry name" value="RNase_H-like_dom_plant"/>
</dbReference>
<organism evidence="2 3">
    <name type="scientific">Hibiscus sabdariffa</name>
    <name type="common">roselle</name>
    <dbReference type="NCBI Taxonomy" id="183260"/>
    <lineage>
        <taxon>Eukaryota</taxon>
        <taxon>Viridiplantae</taxon>
        <taxon>Streptophyta</taxon>
        <taxon>Embryophyta</taxon>
        <taxon>Tracheophyta</taxon>
        <taxon>Spermatophyta</taxon>
        <taxon>Magnoliopsida</taxon>
        <taxon>eudicotyledons</taxon>
        <taxon>Gunneridae</taxon>
        <taxon>Pentapetalae</taxon>
        <taxon>rosids</taxon>
        <taxon>malvids</taxon>
        <taxon>Malvales</taxon>
        <taxon>Malvaceae</taxon>
        <taxon>Malvoideae</taxon>
        <taxon>Hibiscus</taxon>
    </lineage>
</organism>
<feature type="domain" description="RNase H type-1" evidence="1">
    <location>
        <begin position="53"/>
        <end position="111"/>
    </location>
</feature>
<evidence type="ECO:0000313" key="2">
    <source>
        <dbReference type="EMBL" id="KAK8556811.1"/>
    </source>
</evidence>
<sequence length="139" mass="15389">MVDNAGEWDWGHLSTILPCEILQKIATAKPPNFALGKDMPGWCWEHDHRFSSKHVQLEVDNLEVVQILLKQSDALTACALVEAISSLLNRSWSVQVQHIPREKNLVADRNAAISRSGPIAIPGDVPASNEKYEIVVLSV</sequence>
<proteinExistence type="predicted"/>
<accession>A0ABR2ECZ1</accession>
<comment type="caution">
    <text evidence="2">The sequence shown here is derived from an EMBL/GenBank/DDBJ whole genome shotgun (WGS) entry which is preliminary data.</text>
</comment>
<evidence type="ECO:0000259" key="1">
    <source>
        <dbReference type="Pfam" id="PF13456"/>
    </source>
</evidence>
<dbReference type="PANTHER" id="PTHR47723:SF19">
    <property type="entry name" value="POLYNUCLEOTIDYL TRANSFERASE, RIBONUCLEASE H-LIKE SUPERFAMILY PROTEIN"/>
    <property type="match status" value="1"/>
</dbReference>
<dbReference type="CDD" id="cd06222">
    <property type="entry name" value="RNase_H_like"/>
    <property type="match status" value="1"/>
</dbReference>
<protein>
    <recommendedName>
        <fullName evidence="1">RNase H type-1 domain-containing protein</fullName>
    </recommendedName>
</protein>
<dbReference type="PANTHER" id="PTHR47723">
    <property type="entry name" value="OS05G0353850 PROTEIN"/>
    <property type="match status" value="1"/>
</dbReference>
<dbReference type="Pfam" id="PF13456">
    <property type="entry name" value="RVT_3"/>
    <property type="match status" value="1"/>
</dbReference>
<name>A0ABR2ECZ1_9ROSI</name>
<dbReference type="InterPro" id="IPR053151">
    <property type="entry name" value="RNase_H-like"/>
</dbReference>
<keyword evidence="3" id="KW-1185">Reference proteome</keyword>
<dbReference type="InterPro" id="IPR002156">
    <property type="entry name" value="RNaseH_domain"/>
</dbReference>
<reference evidence="2 3" key="1">
    <citation type="journal article" date="2024" name="G3 (Bethesda)">
        <title>Genome assembly of Hibiscus sabdariffa L. provides insights into metabolisms of medicinal natural products.</title>
        <authorList>
            <person name="Kim T."/>
        </authorList>
    </citation>
    <scope>NUCLEOTIDE SEQUENCE [LARGE SCALE GENOMIC DNA]</scope>
    <source>
        <strain evidence="2">TK-2024</strain>
        <tissue evidence="2">Old leaves</tissue>
    </source>
</reference>